<reference evidence="2 3" key="1">
    <citation type="journal article" date="2009" name="PLoS Genet.">
        <title>The genome of Nectria haematococca: contribution of supernumerary chromosomes to gene expansion.</title>
        <authorList>
            <person name="Coleman J.J."/>
            <person name="Rounsley S.D."/>
            <person name="Rodriguez-Carres M."/>
            <person name="Kuo A."/>
            <person name="Wasmann C.C."/>
            <person name="Grimwood J."/>
            <person name="Schmutz J."/>
            <person name="Taga M."/>
            <person name="White G.J."/>
            <person name="Zhou S."/>
            <person name="Schwartz D.C."/>
            <person name="Freitag M."/>
            <person name="Ma L.J."/>
            <person name="Danchin E.G."/>
            <person name="Henrissat B."/>
            <person name="Coutinho P.M."/>
            <person name="Nelson D.R."/>
            <person name="Straney D."/>
            <person name="Napoli C.A."/>
            <person name="Barker B.M."/>
            <person name="Gribskov M."/>
            <person name="Rep M."/>
            <person name="Kroken S."/>
            <person name="Molnar I."/>
            <person name="Rensing C."/>
            <person name="Kennell J.C."/>
            <person name="Zamora J."/>
            <person name="Farman M.L."/>
            <person name="Selker E.U."/>
            <person name="Salamov A."/>
            <person name="Shapiro H."/>
            <person name="Pangilinan J."/>
            <person name="Lindquist E."/>
            <person name="Lamers C."/>
            <person name="Grigoriev I.V."/>
            <person name="Geiser D.M."/>
            <person name="Covert S.F."/>
            <person name="Temporini E."/>
            <person name="Vanetten H.D."/>
        </authorList>
    </citation>
    <scope>NUCLEOTIDE SEQUENCE [LARGE SCALE GENOMIC DNA]</scope>
    <source>
        <strain evidence="3">ATCC MYA-4622 / CBS 123669 / FGSC 9596 / NRRL 45880 / 77-13-4</strain>
    </source>
</reference>
<evidence type="ECO:0000313" key="2">
    <source>
        <dbReference type="EMBL" id="EEU40661.1"/>
    </source>
</evidence>
<dbReference type="VEuPathDB" id="FungiDB:NECHADRAFT_76026"/>
<dbReference type="Proteomes" id="UP000005206">
    <property type="component" value="Chromosome 2"/>
</dbReference>
<feature type="domain" description="Heterokaryon incompatibility" evidence="1">
    <location>
        <begin position="194"/>
        <end position="348"/>
    </location>
</feature>
<gene>
    <name evidence="2" type="ORF">NECHADRAFT_76026</name>
</gene>
<proteinExistence type="predicted"/>
<keyword evidence="3" id="KW-1185">Reference proteome</keyword>
<accession>C7Z697</accession>
<dbReference type="OrthoDB" id="5347061at2759"/>
<dbReference type="InParanoid" id="C7Z697"/>
<dbReference type="RefSeq" id="XP_003046374.1">
    <property type="nucleotide sequence ID" value="XM_003046328.1"/>
</dbReference>
<organism evidence="2 3">
    <name type="scientific">Fusarium vanettenii (strain ATCC MYA-4622 / CBS 123669 / FGSC 9596 / NRRL 45880 / 77-13-4)</name>
    <name type="common">Fusarium solani subsp. pisi</name>
    <dbReference type="NCBI Taxonomy" id="660122"/>
    <lineage>
        <taxon>Eukaryota</taxon>
        <taxon>Fungi</taxon>
        <taxon>Dikarya</taxon>
        <taxon>Ascomycota</taxon>
        <taxon>Pezizomycotina</taxon>
        <taxon>Sordariomycetes</taxon>
        <taxon>Hypocreomycetidae</taxon>
        <taxon>Hypocreales</taxon>
        <taxon>Nectriaceae</taxon>
        <taxon>Fusarium</taxon>
        <taxon>Fusarium solani species complex</taxon>
        <taxon>Fusarium vanettenii</taxon>
    </lineage>
</organism>
<protein>
    <recommendedName>
        <fullName evidence="1">Heterokaryon incompatibility domain-containing protein</fullName>
    </recommendedName>
</protein>
<evidence type="ECO:0000259" key="1">
    <source>
        <dbReference type="Pfam" id="PF06985"/>
    </source>
</evidence>
<dbReference type="PANTHER" id="PTHR33112">
    <property type="entry name" value="DOMAIN PROTEIN, PUTATIVE-RELATED"/>
    <property type="match status" value="1"/>
</dbReference>
<dbReference type="PANTHER" id="PTHR33112:SF10">
    <property type="entry name" value="TOL"/>
    <property type="match status" value="1"/>
</dbReference>
<dbReference type="Pfam" id="PF06985">
    <property type="entry name" value="HET"/>
    <property type="match status" value="1"/>
</dbReference>
<dbReference type="HOGENOM" id="CLU_002639_5_5_1"/>
<dbReference type="STRING" id="660122.C7Z697"/>
<dbReference type="GeneID" id="9667934"/>
<dbReference type="InterPro" id="IPR010730">
    <property type="entry name" value="HET"/>
</dbReference>
<dbReference type="OMA" id="NDANCNE"/>
<dbReference type="eggNOG" id="ENOG502SNFY">
    <property type="taxonomic scope" value="Eukaryota"/>
</dbReference>
<name>C7Z697_FUSV7</name>
<evidence type="ECO:0000313" key="3">
    <source>
        <dbReference type="Proteomes" id="UP000005206"/>
    </source>
</evidence>
<dbReference type="KEGG" id="nhe:NECHADRAFT_76026"/>
<sequence length="659" mass="75327">MSALPDSPSSEYTFGSDDPADYWAEGDRPECNICRDFNPRYLQLDDTSNIHCYSSLLRSSRDGCVTCKMLEEIITGLYKFEDASTIAFNFADNYFALWPMRDSSVHIGSIGLHQASDAPFPWGLTCKERIYPESTASQASHSWTEDQLQTCLTEHPGCGATTDDPLLPTRVVDVGMRGSETIKILETKGLRAKYVTLSHRWGDPTLMPTKLTAHTRAQYLQGIPYEALPRTFRDAVTVTRSLNIRYLWIDSLCIIQNDDGKDTPQDEQIHQKDWENEARRMCSVYQNCYLTLASLNSSDCTGGLFFKRDKVLMEGDSDKGRYHFEACRKTVHFATSFPLLRRGWVMQESLLSPRTLFYGKEELLWQCRTHKVCQCEGFDRLRGVSTGFQKLPSAENARVDFTRPKLINTWYDIITEYTSTSLTHVTDKLVAIEGIAKYMQPLRNSECLAGLWTDSLALDLLWNSDAHDYGDHDYGEPTRTIQADPKGKTRWSSGKWLFPTWSWASIQGDTGWDWTSYLITDYSPDTILIQHITDRSSPPNELRLRGVLVPSTLGVIRKVLNSRELYCPDLRNQKNTFGADKSVECLRVIHSGRDYVSLALVCVDEEKKQYERLGLLMFRYSGHPFWKCLEAETGTEVEVPKWWALSENWKGEEVEITLI</sequence>
<dbReference type="EMBL" id="GG698910">
    <property type="protein sequence ID" value="EEU40661.1"/>
    <property type="molecule type" value="Genomic_DNA"/>
</dbReference>
<dbReference type="AlphaFoldDB" id="C7Z697"/>